<evidence type="ECO:0000256" key="1">
    <source>
        <dbReference type="SAM" id="SignalP"/>
    </source>
</evidence>
<comment type="caution">
    <text evidence="2">The sequence shown here is derived from an EMBL/GenBank/DDBJ whole genome shotgun (WGS) entry which is preliminary data.</text>
</comment>
<gene>
    <name evidence="2" type="ORF">PCOR1329_LOCUS27989</name>
</gene>
<evidence type="ECO:0000313" key="3">
    <source>
        <dbReference type="Proteomes" id="UP001189429"/>
    </source>
</evidence>
<dbReference type="Proteomes" id="UP001189429">
    <property type="component" value="Unassembled WGS sequence"/>
</dbReference>
<dbReference type="EMBL" id="CAUYUJ010010236">
    <property type="protein sequence ID" value="CAK0828883.1"/>
    <property type="molecule type" value="Genomic_DNA"/>
</dbReference>
<name>A0ABN9SC96_9DINO</name>
<feature type="chain" id="PRO_5046845704" evidence="1">
    <location>
        <begin position="22"/>
        <end position="370"/>
    </location>
</feature>
<proteinExistence type="predicted"/>
<accession>A0ABN9SC96</accession>
<protein>
    <submittedName>
        <fullName evidence="2">Uncharacterized protein</fullName>
    </submittedName>
</protein>
<sequence length="370" mass="40525">MHMFAPVAVVLALVSAVRVRAEGEAYLTELAEEVLSWTQEVLPMPWDVVFNMPTNRDVGSVIDHDLREMYETEVYPKAPNGALETQRELDGFPPNVAIGRALIKDSKRPAHPPAFYRGTGDGCEEVRHLNGMVNPSGHTTCWGWEKVRYGAMTAWLNYWASRNSDKIVVFHAAGTTLYAGCDENTIMYKYNEIIDASVGSPTVVLAAEVSPPQEEMSWRYDISTEAETARTTFLSSASGADLTTYADCNATVGYCDSPAKYRYASSAFIMGPAGDVAEMFSEMTYWSNSENRLVNEYFLSNTDKVALDYSGILVLSLNNMKLDANIPVTVVDNAGAKSFQNKATGTSVCFVHGGGNSHDALKVLAQELTA</sequence>
<keyword evidence="3" id="KW-1185">Reference proteome</keyword>
<evidence type="ECO:0000313" key="2">
    <source>
        <dbReference type="EMBL" id="CAK0828883.1"/>
    </source>
</evidence>
<feature type="signal peptide" evidence="1">
    <location>
        <begin position="1"/>
        <end position="21"/>
    </location>
</feature>
<organism evidence="2 3">
    <name type="scientific">Prorocentrum cordatum</name>
    <dbReference type="NCBI Taxonomy" id="2364126"/>
    <lineage>
        <taxon>Eukaryota</taxon>
        <taxon>Sar</taxon>
        <taxon>Alveolata</taxon>
        <taxon>Dinophyceae</taxon>
        <taxon>Prorocentrales</taxon>
        <taxon>Prorocentraceae</taxon>
        <taxon>Prorocentrum</taxon>
    </lineage>
</organism>
<reference evidence="2" key="1">
    <citation type="submission" date="2023-10" db="EMBL/GenBank/DDBJ databases">
        <authorList>
            <person name="Chen Y."/>
            <person name="Shah S."/>
            <person name="Dougan E. K."/>
            <person name="Thang M."/>
            <person name="Chan C."/>
        </authorList>
    </citation>
    <scope>NUCLEOTIDE SEQUENCE [LARGE SCALE GENOMIC DNA]</scope>
</reference>
<keyword evidence="1" id="KW-0732">Signal</keyword>